<dbReference type="EMBL" id="JFZV01000001">
    <property type="protein sequence ID" value="KDN15592.1"/>
    <property type="molecule type" value="Genomic_DNA"/>
</dbReference>
<name>A0A066TIE1_9NEIS</name>
<gene>
    <name evidence="1" type="ORF">SALWKB29_0011</name>
</gene>
<comment type="caution">
    <text evidence="1">The sequence shown here is derived from an EMBL/GenBank/DDBJ whole genome shotgun (WGS) entry which is preliminary data.</text>
</comment>
<dbReference type="Pfam" id="PF06150">
    <property type="entry name" value="ChaB"/>
    <property type="match status" value="1"/>
</dbReference>
<evidence type="ECO:0000313" key="1">
    <source>
        <dbReference type="EMBL" id="KDN15592.1"/>
    </source>
</evidence>
<dbReference type="SUPFAM" id="SSF140376">
    <property type="entry name" value="ChaB-like"/>
    <property type="match status" value="1"/>
</dbReference>
<proteinExistence type="predicted"/>
<evidence type="ECO:0000313" key="2">
    <source>
        <dbReference type="Proteomes" id="UP000027170"/>
    </source>
</evidence>
<dbReference type="InterPro" id="IPR009317">
    <property type="entry name" value="ChaB"/>
</dbReference>
<dbReference type="RefSeq" id="WP_037404837.1">
    <property type="nucleotide sequence ID" value="NZ_JFZV01000001.1"/>
</dbReference>
<dbReference type="InterPro" id="IPR037205">
    <property type="entry name" value="ChaB_sf"/>
</dbReference>
<dbReference type="OrthoDB" id="73307at2"/>
<dbReference type="eggNOG" id="COG4572">
    <property type="taxonomic scope" value="Bacteria"/>
</dbReference>
<dbReference type="Gene3D" id="1.10.1740.70">
    <property type="entry name" value="ChaB"/>
    <property type="match status" value="1"/>
</dbReference>
<dbReference type="Proteomes" id="UP000027170">
    <property type="component" value="Unassembled WGS sequence"/>
</dbReference>
<sequence length="75" mass="8812">MPYQNRTDLPATVQRALPEHAQDIFKEAFNHAIEEYQDPKKRRDNSDAETIAFKVAWAAVEKVYHKDKDGKWQPK</sequence>
<keyword evidence="2" id="KW-1185">Reference proteome</keyword>
<dbReference type="AlphaFoldDB" id="A0A066TIE1"/>
<accession>A0A066TIE1</accession>
<reference evidence="1 2" key="1">
    <citation type="submission" date="2014-03" db="EMBL/GenBank/DDBJ databases">
        <title>The genomes of two eusocial bee gut symbionts.</title>
        <authorList>
            <person name="Kwong W.K."/>
            <person name="Engel P."/>
            <person name="Koch H."/>
            <person name="Moran N.A."/>
        </authorList>
    </citation>
    <scope>NUCLEOTIDE SEQUENCE [LARGE SCALE GENOMIC DNA]</scope>
    <source>
        <strain evidence="2">wkB29</strain>
    </source>
</reference>
<organism evidence="1 2">
    <name type="scientific">Snodgrassella communis</name>
    <dbReference type="NCBI Taxonomy" id="2946699"/>
    <lineage>
        <taxon>Bacteria</taxon>
        <taxon>Pseudomonadati</taxon>
        <taxon>Pseudomonadota</taxon>
        <taxon>Betaproteobacteria</taxon>
        <taxon>Neisseriales</taxon>
        <taxon>Neisseriaceae</taxon>
        <taxon>Snodgrassella</taxon>
    </lineage>
</organism>
<protein>
    <submittedName>
        <fullName evidence="1">Cation transport regulator ChaB</fullName>
    </submittedName>
</protein>